<evidence type="ECO:0000256" key="2">
    <source>
        <dbReference type="SAM" id="Coils"/>
    </source>
</evidence>
<dbReference type="SUPFAM" id="SSF46955">
    <property type="entry name" value="Putative DNA-binding domain"/>
    <property type="match status" value="1"/>
</dbReference>
<accession>A0A317CJC4</accession>
<dbReference type="CDD" id="cd04776">
    <property type="entry name" value="HTH_GnyR"/>
    <property type="match status" value="1"/>
</dbReference>
<name>A0A317CJC4_9GAMM</name>
<comment type="caution">
    <text evidence="4">The sequence shown here is derived from an EMBL/GenBank/DDBJ whole genome shotgun (WGS) entry which is preliminary data.</text>
</comment>
<dbReference type="InterPro" id="IPR047057">
    <property type="entry name" value="MerR_fam"/>
</dbReference>
<evidence type="ECO:0000259" key="3">
    <source>
        <dbReference type="PROSITE" id="PS50937"/>
    </source>
</evidence>
<dbReference type="Proteomes" id="UP000245539">
    <property type="component" value="Unassembled WGS sequence"/>
</dbReference>
<keyword evidence="5" id="KW-1185">Reference proteome</keyword>
<dbReference type="Pfam" id="PF13411">
    <property type="entry name" value="MerR_1"/>
    <property type="match status" value="1"/>
</dbReference>
<dbReference type="PROSITE" id="PS50937">
    <property type="entry name" value="HTH_MERR_2"/>
    <property type="match status" value="1"/>
</dbReference>
<dbReference type="PANTHER" id="PTHR30204">
    <property type="entry name" value="REDOX-CYCLING DRUG-SENSING TRANSCRIPTIONAL ACTIVATOR SOXR"/>
    <property type="match status" value="1"/>
</dbReference>
<evidence type="ECO:0000313" key="4">
    <source>
        <dbReference type="EMBL" id="PWQ98648.1"/>
    </source>
</evidence>
<dbReference type="GO" id="GO:0003677">
    <property type="term" value="F:DNA binding"/>
    <property type="evidence" value="ECO:0007669"/>
    <property type="project" value="UniProtKB-KW"/>
</dbReference>
<feature type="coiled-coil region" evidence="2">
    <location>
        <begin position="85"/>
        <end position="122"/>
    </location>
</feature>
<evidence type="ECO:0000256" key="1">
    <source>
        <dbReference type="ARBA" id="ARBA00023125"/>
    </source>
</evidence>
<dbReference type="SMART" id="SM00422">
    <property type="entry name" value="HTH_MERR"/>
    <property type="match status" value="1"/>
</dbReference>
<feature type="domain" description="HTH merR-type" evidence="3">
    <location>
        <begin position="8"/>
        <end position="77"/>
    </location>
</feature>
<dbReference type="InterPro" id="IPR000551">
    <property type="entry name" value="MerR-type_HTH_dom"/>
</dbReference>
<keyword evidence="1" id="KW-0238">DNA-binding</keyword>
<dbReference type="Gene3D" id="1.10.1660.10">
    <property type="match status" value="1"/>
</dbReference>
<dbReference type="InterPro" id="IPR009061">
    <property type="entry name" value="DNA-bd_dom_put_sf"/>
</dbReference>
<dbReference type="AlphaFoldDB" id="A0A317CJC4"/>
<keyword evidence="2" id="KW-0175">Coiled coil</keyword>
<evidence type="ECO:0000313" key="5">
    <source>
        <dbReference type="Proteomes" id="UP000245539"/>
    </source>
</evidence>
<proteinExistence type="predicted"/>
<sequence>MEKSIDHLYSISELSDLFSISARTIRFYETKQLLTPRRIGGNRAYSYSYSDKIRLALILRAKRLGFSLVDIREYIELYDADPDHKEQIQLLLSKVESRMDDLKQQQEDLMIAIRELEDIESQCVEQLKRIDGQC</sequence>
<dbReference type="GO" id="GO:0003700">
    <property type="term" value="F:DNA-binding transcription factor activity"/>
    <property type="evidence" value="ECO:0007669"/>
    <property type="project" value="InterPro"/>
</dbReference>
<dbReference type="RefSeq" id="WP_109837114.1">
    <property type="nucleotide sequence ID" value="NZ_QGKM01000015.1"/>
</dbReference>
<dbReference type="PANTHER" id="PTHR30204:SF58">
    <property type="entry name" value="HTH-TYPE TRANSCRIPTIONAL REGULATOR YFMP"/>
    <property type="match status" value="1"/>
</dbReference>
<gene>
    <name evidence="4" type="ORF">DKW60_07920</name>
</gene>
<protein>
    <submittedName>
        <fullName evidence="4">MerR family transcriptional regulator</fullName>
    </submittedName>
</protein>
<dbReference type="EMBL" id="QGKM01000015">
    <property type="protein sequence ID" value="PWQ98648.1"/>
    <property type="molecule type" value="Genomic_DNA"/>
</dbReference>
<organism evidence="4 5">
    <name type="scientific">Leucothrix pacifica</name>
    <dbReference type="NCBI Taxonomy" id="1247513"/>
    <lineage>
        <taxon>Bacteria</taxon>
        <taxon>Pseudomonadati</taxon>
        <taxon>Pseudomonadota</taxon>
        <taxon>Gammaproteobacteria</taxon>
        <taxon>Thiotrichales</taxon>
        <taxon>Thiotrichaceae</taxon>
        <taxon>Leucothrix</taxon>
    </lineage>
</organism>
<reference evidence="4 5" key="1">
    <citation type="submission" date="2018-05" db="EMBL/GenBank/DDBJ databases">
        <title>Leucothrix arctica sp. nov., isolated from Arctic seawater.</title>
        <authorList>
            <person name="Choi A."/>
            <person name="Baek K."/>
        </authorList>
    </citation>
    <scope>NUCLEOTIDE SEQUENCE [LARGE SCALE GENOMIC DNA]</scope>
    <source>
        <strain evidence="4 5">JCM 18388</strain>
    </source>
</reference>
<dbReference type="OrthoDB" id="9803659at2"/>